<accession>A0A8S5M347</accession>
<reference evidence="1" key="1">
    <citation type="journal article" date="2021" name="Proc. Natl. Acad. Sci. U.S.A.">
        <title>A Catalog of Tens of Thousands of Viruses from Human Metagenomes Reveals Hidden Associations with Chronic Diseases.</title>
        <authorList>
            <person name="Tisza M.J."/>
            <person name="Buck C.B."/>
        </authorList>
    </citation>
    <scope>NUCLEOTIDE SEQUENCE</scope>
    <source>
        <strain evidence="1">CtOkv13</strain>
    </source>
</reference>
<sequence length="54" mass="6391">MKISSWHKQKGDTVLLVTSTFDIDRAYDICYMIRENLKTPTNFPARFLIDNKVR</sequence>
<proteinExistence type="predicted"/>
<organism evidence="1">
    <name type="scientific">Siphoviridae sp. ctOkv13</name>
    <dbReference type="NCBI Taxonomy" id="2826314"/>
    <lineage>
        <taxon>Viruses</taxon>
        <taxon>Duplodnaviria</taxon>
        <taxon>Heunggongvirae</taxon>
        <taxon>Uroviricota</taxon>
        <taxon>Caudoviricetes</taxon>
    </lineage>
</organism>
<evidence type="ECO:0000313" key="1">
    <source>
        <dbReference type="EMBL" id="DAD76614.1"/>
    </source>
</evidence>
<name>A0A8S5M347_9CAUD</name>
<protein>
    <submittedName>
        <fullName evidence="1">Uncharacterized protein</fullName>
    </submittedName>
</protein>
<dbReference type="EMBL" id="BK014805">
    <property type="protein sequence ID" value="DAD76614.1"/>
    <property type="molecule type" value="Genomic_DNA"/>
</dbReference>